<keyword evidence="1" id="KW-0175">Coiled coil</keyword>
<dbReference type="AlphaFoldDB" id="A0A6P8YSX4"/>
<organism evidence="3">
    <name type="scientific">Thrips palmi</name>
    <name type="common">Melon thrips</name>
    <dbReference type="NCBI Taxonomy" id="161013"/>
    <lineage>
        <taxon>Eukaryota</taxon>
        <taxon>Metazoa</taxon>
        <taxon>Ecdysozoa</taxon>
        <taxon>Arthropoda</taxon>
        <taxon>Hexapoda</taxon>
        <taxon>Insecta</taxon>
        <taxon>Pterygota</taxon>
        <taxon>Neoptera</taxon>
        <taxon>Paraneoptera</taxon>
        <taxon>Thysanoptera</taxon>
        <taxon>Terebrantia</taxon>
        <taxon>Thripoidea</taxon>
        <taxon>Thripidae</taxon>
        <taxon>Thrips</taxon>
    </lineage>
</organism>
<name>A0A6P8YSX4_THRPL</name>
<dbReference type="RefSeq" id="XP_034243133.1">
    <property type="nucleotide sequence ID" value="XM_034387242.1"/>
</dbReference>
<keyword evidence="2" id="KW-1185">Reference proteome</keyword>
<evidence type="ECO:0000313" key="3">
    <source>
        <dbReference type="RefSeq" id="XP_034243133.1"/>
    </source>
</evidence>
<evidence type="ECO:0000256" key="1">
    <source>
        <dbReference type="SAM" id="Coils"/>
    </source>
</evidence>
<dbReference type="GeneID" id="117646361"/>
<protein>
    <submittedName>
        <fullName evidence="3">Uncharacterized protein LOC117646361</fullName>
    </submittedName>
</protein>
<evidence type="ECO:0000313" key="2">
    <source>
        <dbReference type="Proteomes" id="UP000515158"/>
    </source>
</evidence>
<reference evidence="3" key="1">
    <citation type="submission" date="2025-08" db="UniProtKB">
        <authorList>
            <consortium name="RefSeq"/>
        </authorList>
    </citation>
    <scope>IDENTIFICATION</scope>
    <source>
        <tissue evidence="3">Total insect</tissue>
    </source>
</reference>
<sequence>MQGFRRPCPWGPSHRFMTMNEDSCREGPFQLQPYVHSYHPPRCMKGKIVKVGPVGSPEFRWLCHSCASHYIGLSLGTHEVLERKGIVEFHEPSEGAEILYRDIIGEEKYNKMGFHCELARCFWGDCIAQPVCARICNCAKRKCYGNPALESERLALEASLKNAKTDLARAQARVNLLQSELDNFDPENILVNSFDKVGL</sequence>
<proteinExistence type="predicted"/>
<accession>A0A6P8YSX4</accession>
<feature type="coiled-coil region" evidence="1">
    <location>
        <begin position="153"/>
        <end position="180"/>
    </location>
</feature>
<dbReference type="KEGG" id="tpal:117646361"/>
<gene>
    <name evidence="3" type="primary">LOC117646361</name>
</gene>
<dbReference type="Proteomes" id="UP000515158">
    <property type="component" value="Unplaced"/>
</dbReference>
<dbReference type="InParanoid" id="A0A6P8YSX4"/>